<sequence>MALLIVLAVFAGSSTATLAGMTTPKETINKGLEVSGNYKWVADATDKYNCLANALGDRSKWIWPWGSKKPTSSKVNNYLADKGYKYSQPMDSQNVAVYEIISYGASSGIKHFGRIVSQKTRAKWGQLELLEHNGWDLYSSAYYGNAVRKYAVK</sequence>
<name>A0A1H3RYX0_9BACI</name>
<dbReference type="InterPro" id="IPR056106">
    <property type="entry name" value="DUF7689"/>
</dbReference>
<proteinExistence type="predicted"/>
<protein>
    <recommendedName>
        <fullName evidence="2">DUF7689 domain-containing protein</fullName>
    </recommendedName>
</protein>
<feature type="chain" id="PRO_5039340668" description="DUF7689 domain-containing protein" evidence="1">
    <location>
        <begin position="20"/>
        <end position="153"/>
    </location>
</feature>
<dbReference type="Pfam" id="PF24738">
    <property type="entry name" value="DUF7689"/>
    <property type="match status" value="1"/>
</dbReference>
<dbReference type="OrthoDB" id="2626871at2"/>
<dbReference type="Proteomes" id="UP000198935">
    <property type="component" value="Unassembled WGS sequence"/>
</dbReference>
<evidence type="ECO:0000259" key="2">
    <source>
        <dbReference type="Pfam" id="PF24738"/>
    </source>
</evidence>
<dbReference type="EMBL" id="FNPI01000009">
    <property type="protein sequence ID" value="SDZ30465.1"/>
    <property type="molecule type" value="Genomic_DNA"/>
</dbReference>
<feature type="signal peptide" evidence="1">
    <location>
        <begin position="1"/>
        <end position="19"/>
    </location>
</feature>
<gene>
    <name evidence="3" type="ORF">SAMN05421736_109116</name>
</gene>
<keyword evidence="4" id="KW-1185">Reference proteome</keyword>
<dbReference type="AlphaFoldDB" id="A0A1H3RYX0"/>
<evidence type="ECO:0000313" key="4">
    <source>
        <dbReference type="Proteomes" id="UP000198935"/>
    </source>
</evidence>
<organism evidence="3 4">
    <name type="scientific">Evansella caseinilytica</name>
    <dbReference type="NCBI Taxonomy" id="1503961"/>
    <lineage>
        <taxon>Bacteria</taxon>
        <taxon>Bacillati</taxon>
        <taxon>Bacillota</taxon>
        <taxon>Bacilli</taxon>
        <taxon>Bacillales</taxon>
        <taxon>Bacillaceae</taxon>
        <taxon>Evansella</taxon>
    </lineage>
</organism>
<accession>A0A1H3RYX0</accession>
<evidence type="ECO:0000256" key="1">
    <source>
        <dbReference type="SAM" id="SignalP"/>
    </source>
</evidence>
<reference evidence="4" key="1">
    <citation type="submission" date="2016-10" db="EMBL/GenBank/DDBJ databases">
        <authorList>
            <person name="Varghese N."/>
            <person name="Submissions S."/>
        </authorList>
    </citation>
    <scope>NUCLEOTIDE SEQUENCE [LARGE SCALE GENOMIC DNA]</scope>
    <source>
        <strain evidence="4">SP</strain>
    </source>
</reference>
<keyword evidence="1" id="KW-0732">Signal</keyword>
<feature type="domain" description="DUF7689" evidence="2">
    <location>
        <begin position="40"/>
        <end position="150"/>
    </location>
</feature>
<evidence type="ECO:0000313" key="3">
    <source>
        <dbReference type="EMBL" id="SDZ30465.1"/>
    </source>
</evidence>